<dbReference type="EMBL" id="GL532161">
    <property type="protein sequence ID" value="EFQ96170.1"/>
    <property type="molecule type" value="Genomic_DNA"/>
</dbReference>
<dbReference type="Proteomes" id="UP000001067">
    <property type="component" value="Unassembled WGS sequence"/>
</dbReference>
<dbReference type="InterPro" id="IPR045518">
    <property type="entry name" value="2EXR"/>
</dbReference>
<feature type="region of interest" description="Disordered" evidence="1">
    <location>
        <begin position="182"/>
        <end position="201"/>
    </location>
</feature>
<dbReference type="OrthoDB" id="5413827at2759"/>
<proteinExistence type="predicted"/>
<dbReference type="KEGG" id="pte:PTT_02573"/>
<reference evidence="3 4" key="1">
    <citation type="journal article" date="2010" name="Genome Biol.">
        <title>A first genome assembly of the barley fungal pathogen Pyrenophora teres f. teres.</title>
        <authorList>
            <person name="Ellwood S.R."/>
            <person name="Liu Z."/>
            <person name="Syme R.A."/>
            <person name="Lai Z."/>
            <person name="Hane J.K."/>
            <person name="Keiper F."/>
            <person name="Moffat C.S."/>
            <person name="Oliver R.P."/>
            <person name="Friesen T.L."/>
        </authorList>
    </citation>
    <scope>NUCLEOTIDE SEQUENCE [LARGE SCALE GENOMIC DNA]</scope>
    <source>
        <strain evidence="3 4">0-1</strain>
    </source>
</reference>
<feature type="domain" description="2EXR" evidence="2">
    <location>
        <begin position="37"/>
        <end position="91"/>
    </location>
</feature>
<gene>
    <name evidence="3" type="ORF">PTT_02573</name>
</gene>
<sequence>MATPLLRSNNGIFDTTSKSDWQINTAHRNTIESPLLRLPRELRDEIWKLCLPLTIRVSKKLPQQTNSTPSILLVSRQTYAEVATMDYQSLLTWSFSSPRRYEDWLWTVLHKRSKVYRLRVCADVLDLYSMAEVEDPGYVRSDDPGNSTSEDFSLSTPSLQAFPNLEELEVWIPGLYMNADSDSDSDGLPEEGSATRVLASEDEMSTENFTKTMRDEHPRVKVTYTRFPDVRAMKTCWLDCS</sequence>
<dbReference type="AlphaFoldDB" id="E3RDN0"/>
<organism evidence="4">
    <name type="scientific">Pyrenophora teres f. teres (strain 0-1)</name>
    <name type="common">Barley net blotch fungus</name>
    <name type="synonym">Drechslera teres f. teres</name>
    <dbReference type="NCBI Taxonomy" id="861557"/>
    <lineage>
        <taxon>Eukaryota</taxon>
        <taxon>Fungi</taxon>
        <taxon>Dikarya</taxon>
        <taxon>Ascomycota</taxon>
        <taxon>Pezizomycotina</taxon>
        <taxon>Dothideomycetes</taxon>
        <taxon>Pleosporomycetidae</taxon>
        <taxon>Pleosporales</taxon>
        <taxon>Pleosporineae</taxon>
        <taxon>Pleosporaceae</taxon>
        <taxon>Pyrenophora</taxon>
    </lineage>
</organism>
<evidence type="ECO:0000256" key="1">
    <source>
        <dbReference type="SAM" id="MobiDB-lite"/>
    </source>
</evidence>
<accession>E3RDN0</accession>
<keyword evidence="4" id="KW-1185">Reference proteome</keyword>
<evidence type="ECO:0000313" key="3">
    <source>
        <dbReference type="EMBL" id="EFQ96170.1"/>
    </source>
</evidence>
<evidence type="ECO:0000313" key="4">
    <source>
        <dbReference type="Proteomes" id="UP000001067"/>
    </source>
</evidence>
<name>E3RDN0_PYRTT</name>
<dbReference type="Pfam" id="PF20150">
    <property type="entry name" value="2EXR"/>
    <property type="match status" value="1"/>
</dbReference>
<protein>
    <recommendedName>
        <fullName evidence="2">2EXR domain-containing protein</fullName>
    </recommendedName>
</protein>
<dbReference type="HOGENOM" id="CLU_1152273_0_0_1"/>
<evidence type="ECO:0000259" key="2">
    <source>
        <dbReference type="Pfam" id="PF20150"/>
    </source>
</evidence>